<feature type="transmembrane region" description="Helical" evidence="2">
    <location>
        <begin position="25"/>
        <end position="46"/>
    </location>
</feature>
<dbReference type="EMBL" id="AWSJ01000064">
    <property type="protein sequence ID" value="ERI10877.1"/>
    <property type="molecule type" value="Genomic_DNA"/>
</dbReference>
<dbReference type="STRING" id="649747.HMPREF0083_00989"/>
<keyword evidence="2" id="KW-1133">Transmembrane helix</keyword>
<dbReference type="PATRIC" id="fig|649747.3.peg.895"/>
<evidence type="ECO:0000313" key="3">
    <source>
        <dbReference type="EMBL" id="ERI10877.1"/>
    </source>
</evidence>
<protein>
    <submittedName>
        <fullName evidence="3">Uncharacterized protein</fullName>
    </submittedName>
</protein>
<evidence type="ECO:0000313" key="4">
    <source>
        <dbReference type="Proteomes" id="UP000016511"/>
    </source>
</evidence>
<keyword evidence="2" id="KW-0812">Transmembrane</keyword>
<reference evidence="3 4" key="1">
    <citation type="submission" date="2013-08" db="EMBL/GenBank/DDBJ databases">
        <authorList>
            <person name="Weinstock G."/>
            <person name="Sodergren E."/>
            <person name="Wylie T."/>
            <person name="Fulton L."/>
            <person name="Fulton R."/>
            <person name="Fronick C."/>
            <person name="O'Laughlin M."/>
            <person name="Godfrey J."/>
            <person name="Miner T."/>
            <person name="Herter B."/>
            <person name="Appelbaum E."/>
            <person name="Cordes M."/>
            <person name="Lek S."/>
            <person name="Wollam A."/>
            <person name="Pepin K.H."/>
            <person name="Palsikar V.B."/>
            <person name="Mitreva M."/>
            <person name="Wilson R.K."/>
        </authorList>
    </citation>
    <scope>NUCLEOTIDE SEQUENCE [LARGE SCALE GENOMIC DNA]</scope>
    <source>
        <strain evidence="3 4">ATCC 12856</strain>
    </source>
</reference>
<dbReference type="HOGENOM" id="CLU_1976961_0_0_9"/>
<comment type="caution">
    <text evidence="3">The sequence shown here is derived from an EMBL/GenBank/DDBJ whole genome shotgun (WGS) entry which is preliminary data.</text>
</comment>
<sequence>MPRKGGKEGVMPDVKTAQQIAESQYAFGILFVILFLVSITAVAFIFKDLKRENKEREQELKDLISEQKQESKEREAKLMAHLEKTNDSHERTSKTLEKIQHGLATLEVSVKEMWVEIKQLKRSGEQ</sequence>
<dbReference type="eggNOG" id="ENOG502ZMAV">
    <property type="taxonomic scope" value="Bacteria"/>
</dbReference>
<accession>U1YFL8</accession>
<keyword evidence="4" id="KW-1185">Reference proteome</keyword>
<proteinExistence type="predicted"/>
<dbReference type="Proteomes" id="UP000016511">
    <property type="component" value="Unassembled WGS sequence"/>
</dbReference>
<evidence type="ECO:0000256" key="2">
    <source>
        <dbReference type="SAM" id="Phobius"/>
    </source>
</evidence>
<name>U1YFL8_ANEAE</name>
<evidence type="ECO:0000256" key="1">
    <source>
        <dbReference type="SAM" id="MobiDB-lite"/>
    </source>
</evidence>
<feature type="region of interest" description="Disordered" evidence="1">
    <location>
        <begin position="63"/>
        <end position="94"/>
    </location>
</feature>
<gene>
    <name evidence="3" type="ORF">HMPREF0083_00989</name>
</gene>
<keyword evidence="2" id="KW-0472">Membrane</keyword>
<organism evidence="3 4">
    <name type="scientific">Aneurinibacillus aneurinilyticus ATCC 12856</name>
    <dbReference type="NCBI Taxonomy" id="649747"/>
    <lineage>
        <taxon>Bacteria</taxon>
        <taxon>Bacillati</taxon>
        <taxon>Bacillota</taxon>
        <taxon>Bacilli</taxon>
        <taxon>Bacillales</taxon>
        <taxon>Paenibacillaceae</taxon>
        <taxon>Aneurinibacillus group</taxon>
        <taxon>Aneurinibacillus</taxon>
    </lineage>
</organism>
<dbReference type="AlphaFoldDB" id="U1YFL8"/>